<evidence type="ECO:0000313" key="2">
    <source>
        <dbReference type="EMBL" id="GKV39539.1"/>
    </source>
</evidence>
<protein>
    <submittedName>
        <fullName evidence="2">Uncharacterized protein</fullName>
    </submittedName>
</protein>
<accession>A0AAV5LQX9</accession>
<gene>
    <name evidence="2" type="ORF">SLEP1_g47297</name>
</gene>
<evidence type="ECO:0000313" key="3">
    <source>
        <dbReference type="Proteomes" id="UP001054252"/>
    </source>
</evidence>
<evidence type="ECO:0000256" key="1">
    <source>
        <dbReference type="SAM" id="MobiDB-lite"/>
    </source>
</evidence>
<keyword evidence="3" id="KW-1185">Reference proteome</keyword>
<dbReference type="Proteomes" id="UP001054252">
    <property type="component" value="Unassembled WGS sequence"/>
</dbReference>
<feature type="region of interest" description="Disordered" evidence="1">
    <location>
        <begin position="1"/>
        <end position="26"/>
    </location>
</feature>
<dbReference type="EMBL" id="BPVZ01000135">
    <property type="protein sequence ID" value="GKV39539.1"/>
    <property type="molecule type" value="Genomic_DNA"/>
</dbReference>
<name>A0AAV5LQX9_9ROSI</name>
<reference evidence="2 3" key="1">
    <citation type="journal article" date="2021" name="Commun. Biol.">
        <title>The genome of Shorea leprosula (Dipterocarpaceae) highlights the ecological relevance of drought in aseasonal tropical rainforests.</title>
        <authorList>
            <person name="Ng K.K.S."/>
            <person name="Kobayashi M.J."/>
            <person name="Fawcett J.A."/>
            <person name="Hatakeyama M."/>
            <person name="Paape T."/>
            <person name="Ng C.H."/>
            <person name="Ang C.C."/>
            <person name="Tnah L.H."/>
            <person name="Lee C.T."/>
            <person name="Nishiyama T."/>
            <person name="Sese J."/>
            <person name="O'Brien M.J."/>
            <person name="Copetti D."/>
            <person name="Mohd Noor M.I."/>
            <person name="Ong R.C."/>
            <person name="Putra M."/>
            <person name="Sireger I.Z."/>
            <person name="Indrioko S."/>
            <person name="Kosugi Y."/>
            <person name="Izuno A."/>
            <person name="Isagi Y."/>
            <person name="Lee S.L."/>
            <person name="Shimizu K.K."/>
        </authorList>
    </citation>
    <scope>NUCLEOTIDE SEQUENCE [LARGE SCALE GENOMIC DNA]</scope>
    <source>
        <strain evidence="2">214</strain>
    </source>
</reference>
<sequence length="62" mass="7091">MDHCNPSIGPWKMAHKSHPIIDDPVGTSKQFKKFRKRDKIRNYMQLNLSPVSIVINIGSMLA</sequence>
<comment type="caution">
    <text evidence="2">The sequence shown here is derived from an EMBL/GenBank/DDBJ whole genome shotgun (WGS) entry which is preliminary data.</text>
</comment>
<organism evidence="2 3">
    <name type="scientific">Rubroshorea leprosula</name>
    <dbReference type="NCBI Taxonomy" id="152421"/>
    <lineage>
        <taxon>Eukaryota</taxon>
        <taxon>Viridiplantae</taxon>
        <taxon>Streptophyta</taxon>
        <taxon>Embryophyta</taxon>
        <taxon>Tracheophyta</taxon>
        <taxon>Spermatophyta</taxon>
        <taxon>Magnoliopsida</taxon>
        <taxon>eudicotyledons</taxon>
        <taxon>Gunneridae</taxon>
        <taxon>Pentapetalae</taxon>
        <taxon>rosids</taxon>
        <taxon>malvids</taxon>
        <taxon>Malvales</taxon>
        <taxon>Dipterocarpaceae</taxon>
        <taxon>Rubroshorea</taxon>
    </lineage>
</organism>
<proteinExistence type="predicted"/>
<dbReference type="AlphaFoldDB" id="A0AAV5LQX9"/>